<accession>A0ABX9M3B9</accession>
<evidence type="ECO:0008006" key="3">
    <source>
        <dbReference type="Google" id="ProtNLM"/>
    </source>
</evidence>
<reference evidence="2" key="1">
    <citation type="submission" date="2018-05" db="EMBL/GenBank/DDBJ databases">
        <title>Leptospira yasudae sp. nov. and Leptospira stimsonii sp. nov., two pathogenic species of the genus Leptospira isolated from environmental sources.</title>
        <authorList>
            <person name="Casanovas-Massana A."/>
            <person name="Hamond C."/>
            <person name="Santos L.A."/>
            <person name="Hacker K.P."/>
            <person name="Balassiano I."/>
            <person name="Medeiros M.A."/>
            <person name="Reis M.G."/>
            <person name="Ko A.I."/>
            <person name="Wunder E.A."/>
        </authorList>
    </citation>
    <scope>NUCLEOTIDE SEQUENCE [LARGE SCALE GENOMIC DNA]</scope>
    <source>
        <strain evidence="2">B21</strain>
    </source>
</reference>
<keyword evidence="2" id="KW-1185">Reference proteome</keyword>
<organism evidence="1 2">
    <name type="scientific">Leptospira yasudae</name>
    <dbReference type="NCBI Taxonomy" id="2202201"/>
    <lineage>
        <taxon>Bacteria</taxon>
        <taxon>Pseudomonadati</taxon>
        <taxon>Spirochaetota</taxon>
        <taxon>Spirochaetia</taxon>
        <taxon>Leptospirales</taxon>
        <taxon>Leptospiraceae</taxon>
        <taxon>Leptospira</taxon>
    </lineage>
</organism>
<dbReference type="EMBL" id="QHCR01000005">
    <property type="protein sequence ID" value="RHX79644.1"/>
    <property type="molecule type" value="Genomic_DNA"/>
</dbReference>
<name>A0ABX9M3B9_9LEPT</name>
<comment type="caution">
    <text evidence="1">The sequence shown here is derived from an EMBL/GenBank/DDBJ whole genome shotgun (WGS) entry which is preliminary data.</text>
</comment>
<sequence length="298" mass="32114">MNQAKIIFILTLFAAGCQSIKNEQVTGEEAIKRISKEIQIISIFEGFGGYGMNPNRCVGFGTTSPAILSVPDMEPNEVYAAAQVVTAQYPQFSRTEVMGMIGSGTDKDVFKFYAPMNLNGTFSLVSGSAQCKISSNMDETSNMSFTSMGASSPLIQGAIGKYFALGPTNFQSVYVGCEGITGQDYVLRMDVSPLTNPQPGASFSVSPGTTILFGSHLIFIEAMGIEKSRAYSGHSVDRCIDAIRTKGALLAVSFYNRSFSTCEINRTSYETQRIGILKPDCSLEPAKITVNKIYGTGQ</sequence>
<reference evidence="1 2" key="2">
    <citation type="journal article" date="2020" name="Int. J. Syst. Evol. Microbiol.">
        <title>Leptospira yasudae sp. nov. and Leptospira stimsonii sp. nov., two new species of the pathogenic group isolated from environmental sources.</title>
        <authorList>
            <person name="Casanovas-Massana A."/>
            <person name="Hamond C."/>
            <person name="Santos L.A."/>
            <person name="de Oliveira D."/>
            <person name="Hacker K.P."/>
            <person name="Balassiano I."/>
            <person name="Costa F."/>
            <person name="Medeiros M.A."/>
            <person name="Reis M.G."/>
            <person name="Ko A.I."/>
            <person name="Wunder E.A."/>
        </authorList>
    </citation>
    <scope>NUCLEOTIDE SEQUENCE [LARGE SCALE GENOMIC DNA]</scope>
    <source>
        <strain evidence="1 2">B21</strain>
    </source>
</reference>
<dbReference type="PROSITE" id="PS51257">
    <property type="entry name" value="PROKAR_LIPOPROTEIN"/>
    <property type="match status" value="1"/>
</dbReference>
<evidence type="ECO:0000313" key="2">
    <source>
        <dbReference type="Proteomes" id="UP000285569"/>
    </source>
</evidence>
<proteinExistence type="predicted"/>
<dbReference type="Proteomes" id="UP000285569">
    <property type="component" value="Unassembled WGS sequence"/>
</dbReference>
<protein>
    <recommendedName>
        <fullName evidence="3">Lipoprotein</fullName>
    </recommendedName>
</protein>
<evidence type="ECO:0000313" key="1">
    <source>
        <dbReference type="EMBL" id="RHX79644.1"/>
    </source>
</evidence>
<gene>
    <name evidence="1" type="ORF">DLM77_12250</name>
</gene>
<dbReference type="RefSeq" id="WP_118956327.1">
    <property type="nucleotide sequence ID" value="NZ_QHCR01000005.1"/>
</dbReference>